<evidence type="ECO:0000259" key="24">
    <source>
        <dbReference type="PROSITE" id="PS50160"/>
    </source>
</evidence>
<keyword evidence="5" id="KW-0548">Nucleotidyltransferase</keyword>
<protein>
    <recommendedName>
        <fullName evidence="2">DNA ligase (ATP)</fullName>
        <ecNumber evidence="2">6.5.1.1</ecNumber>
    </recommendedName>
    <alternativeName>
        <fullName evidence="19">NHEJ DNA polymerase</fullName>
    </alternativeName>
</protein>
<reference evidence="25" key="1">
    <citation type="submission" date="2022-12" db="EMBL/GenBank/DDBJ databases">
        <title>Paraconexibacter alkalitolerans sp. nov. and Baekduia alba sp. nov., isolated from soil and emended description of the genera Paraconexibacter (Chun et al., 2020) and Baekduia (An et al., 2020).</title>
        <authorList>
            <person name="Vieira S."/>
            <person name="Huber K.J."/>
            <person name="Geppert A."/>
            <person name="Wolf J."/>
            <person name="Neumann-Schaal M."/>
            <person name="Muesken M."/>
            <person name="Overmann J."/>
        </authorList>
    </citation>
    <scope>NUCLEOTIDE SEQUENCE</scope>
    <source>
        <strain evidence="25">AEG42_29</strain>
    </source>
</reference>
<dbReference type="NCBIfam" id="TIGR02776">
    <property type="entry name" value="NHEJ_ligase_prk"/>
    <property type="match status" value="1"/>
</dbReference>
<organism evidence="25">
    <name type="scientific">Paraconexibacter sp. AEG42_29</name>
    <dbReference type="NCBI Taxonomy" id="2997339"/>
    <lineage>
        <taxon>Bacteria</taxon>
        <taxon>Bacillati</taxon>
        <taxon>Actinomycetota</taxon>
        <taxon>Thermoleophilia</taxon>
        <taxon>Solirubrobacterales</taxon>
        <taxon>Paraconexibacteraceae</taxon>
        <taxon>Paraconexibacter</taxon>
    </lineage>
</organism>
<evidence type="ECO:0000256" key="9">
    <source>
        <dbReference type="ARBA" id="ARBA00022763"/>
    </source>
</evidence>
<keyword evidence="14" id="KW-0238">DNA-binding</keyword>
<keyword evidence="18" id="KW-0511">Multifunctional enzyme</keyword>
<dbReference type="EMBL" id="CP114014">
    <property type="protein sequence ID" value="XAY05791.1"/>
    <property type="molecule type" value="Genomic_DNA"/>
</dbReference>
<evidence type="ECO:0000313" key="25">
    <source>
        <dbReference type="EMBL" id="XAY05791.1"/>
    </source>
</evidence>
<dbReference type="GO" id="GO:0003887">
    <property type="term" value="F:DNA-directed DNA polymerase activity"/>
    <property type="evidence" value="ECO:0007669"/>
    <property type="project" value="UniProtKB-KW"/>
</dbReference>
<dbReference type="Pfam" id="PF13298">
    <property type="entry name" value="LigD_N"/>
    <property type="match status" value="1"/>
</dbReference>
<dbReference type="NCBIfam" id="TIGR02779">
    <property type="entry name" value="NHEJ_ligase_lig"/>
    <property type="match status" value="1"/>
</dbReference>
<dbReference type="AlphaFoldDB" id="A0AAU7AVX3"/>
<dbReference type="GO" id="GO:0005524">
    <property type="term" value="F:ATP binding"/>
    <property type="evidence" value="ECO:0007669"/>
    <property type="project" value="UniProtKB-KW"/>
</dbReference>
<evidence type="ECO:0000256" key="2">
    <source>
        <dbReference type="ARBA" id="ARBA00012727"/>
    </source>
</evidence>
<evidence type="ECO:0000256" key="8">
    <source>
        <dbReference type="ARBA" id="ARBA00022741"/>
    </source>
</evidence>
<feature type="domain" description="ATP-dependent DNA ligase family profile" evidence="24">
    <location>
        <begin position="272"/>
        <end position="392"/>
    </location>
</feature>
<evidence type="ECO:0000256" key="14">
    <source>
        <dbReference type="ARBA" id="ARBA00023125"/>
    </source>
</evidence>
<dbReference type="InterPro" id="IPR012310">
    <property type="entry name" value="DNA_ligase_ATP-dep_cent"/>
</dbReference>
<keyword evidence="16" id="KW-0234">DNA repair</keyword>
<name>A0AAU7AVX3_9ACTN</name>
<gene>
    <name evidence="25" type="ORF">DSM112329_02650</name>
</gene>
<evidence type="ECO:0000256" key="7">
    <source>
        <dbReference type="ARBA" id="ARBA00022723"/>
    </source>
</evidence>
<keyword evidence="17" id="KW-0464">Manganese</keyword>
<dbReference type="Pfam" id="PF01068">
    <property type="entry name" value="DNA_ligase_A_M"/>
    <property type="match status" value="1"/>
</dbReference>
<keyword evidence="9" id="KW-0227">DNA damage</keyword>
<dbReference type="GO" id="GO:0003677">
    <property type="term" value="F:DNA binding"/>
    <property type="evidence" value="ECO:0007669"/>
    <property type="project" value="UniProtKB-KW"/>
</dbReference>
<evidence type="ECO:0000256" key="23">
    <source>
        <dbReference type="SAM" id="MobiDB-lite"/>
    </source>
</evidence>
<dbReference type="InterPro" id="IPR014143">
    <property type="entry name" value="NHEJ_ligase_prk"/>
</dbReference>
<evidence type="ECO:0000256" key="20">
    <source>
        <dbReference type="ARBA" id="ARBA00034003"/>
    </source>
</evidence>
<dbReference type="NCBIfam" id="TIGR02777">
    <property type="entry name" value="LigD_PE_dom"/>
    <property type="match status" value="1"/>
</dbReference>
<evidence type="ECO:0000256" key="22">
    <source>
        <dbReference type="ARBA" id="ARBA00049990"/>
    </source>
</evidence>
<dbReference type="InterPro" id="IPR052171">
    <property type="entry name" value="NHEJ_LigD"/>
</dbReference>
<proteinExistence type="inferred from homology"/>
<keyword evidence="7" id="KW-0479">Metal-binding</keyword>
<dbReference type="PROSITE" id="PS50160">
    <property type="entry name" value="DNA_LIGASE_A3"/>
    <property type="match status" value="1"/>
</dbReference>
<keyword evidence="13" id="KW-0239">DNA-directed DNA polymerase</keyword>
<dbReference type="Gene3D" id="3.30.1490.70">
    <property type="match status" value="1"/>
</dbReference>
<evidence type="ECO:0000256" key="18">
    <source>
        <dbReference type="ARBA" id="ARBA00023268"/>
    </source>
</evidence>
<evidence type="ECO:0000256" key="1">
    <source>
        <dbReference type="ARBA" id="ARBA00001936"/>
    </source>
</evidence>
<dbReference type="GO" id="GO:0003910">
    <property type="term" value="F:DNA ligase (ATP) activity"/>
    <property type="evidence" value="ECO:0007669"/>
    <property type="project" value="UniProtKB-EC"/>
</dbReference>
<keyword evidence="6" id="KW-0540">Nuclease</keyword>
<evidence type="ECO:0000256" key="15">
    <source>
        <dbReference type="ARBA" id="ARBA00023172"/>
    </source>
</evidence>
<evidence type="ECO:0000256" key="5">
    <source>
        <dbReference type="ARBA" id="ARBA00022695"/>
    </source>
</evidence>
<dbReference type="EC" id="6.5.1.1" evidence="2"/>
<dbReference type="Pfam" id="PF21686">
    <property type="entry name" value="LigD_Prim-Pol"/>
    <property type="match status" value="1"/>
</dbReference>
<dbReference type="Gene3D" id="3.90.920.10">
    <property type="entry name" value="DNA primase, PRIM domain"/>
    <property type="match status" value="1"/>
</dbReference>
<comment type="cofactor">
    <cofactor evidence="1">
        <name>Mn(2+)</name>
        <dbReference type="ChEBI" id="CHEBI:29035"/>
    </cofactor>
</comment>
<keyword evidence="15" id="KW-0233">DNA recombination</keyword>
<accession>A0AAU7AVX3</accession>
<keyword evidence="11" id="KW-0269">Exonuclease</keyword>
<dbReference type="KEGG" id="parq:DSM112329_02650"/>
<keyword evidence="3 25" id="KW-0436">Ligase</keyword>
<evidence type="ECO:0000256" key="3">
    <source>
        <dbReference type="ARBA" id="ARBA00022598"/>
    </source>
</evidence>
<keyword evidence="12" id="KW-0067">ATP-binding</keyword>
<evidence type="ECO:0000256" key="12">
    <source>
        <dbReference type="ARBA" id="ARBA00022840"/>
    </source>
</evidence>
<comment type="similarity">
    <text evidence="22">In the N-terminal section; belongs to the LigD polymerase family.</text>
</comment>
<comment type="similarity">
    <text evidence="21">In the C-terminal section; belongs to the ATP-dependent DNA ligase family.</text>
</comment>
<sequence length="772" mass="84543">MAAPLDDYAAKRDFAATPEPGADDSTSAAGDAPRFVVQEHSATRLHWDLRLERDGVLASFAVPRGLPPEPGTNHVAVRTEDHPLKYLDFHGEIPAGSYGAGTMTIFDHGTYDVLKWVEGEKIEVHLHGTRESARYALFPIGKKDGDPEWMIHRMDPPADPDREPMPKALTPMLAQMAKALPPAREQAKWAFEVKWDGVRAIAHSIPGTITLRSRAGNDITAQYPELHRLNRALHEHQVILDGEIVALDSGGRPSFGALQQRMHVTRDAARKRFAKELPVTFMIFDLLWQDGHSLMGLPYLERRAALAELGLDGERWKTPDHVVGQGDALLAAAKAQRLEGIISKRLDSTYDQGRRTGAWRKHKLLRREHLVIGGWVPGEGRRRERVGALLLGQPVDGGGLRSVGRVGTGFNDAELKRLSALLLEREQEQSPFADIEGAAKIPKGAIYCRPDLTCEVEFLEWTTAGTVRGPSYKGLVDTTPARPARRAVVADGTRAEDVPLSNPTKVLYPASGFTKRDLVDYYVAIADVLLPHLRDRRLTLKRYPDGVEKPHFYEKNAPSHRPDWVTTSEGFVVADSAAALAWLGQIADLELHTPLARADAVDCPTILAFDLDPGEGAGLAECCTVATWLKAMLGGLGLEAFPKTSGSKGMQVYVPLNHPSATYAQTKGMARMVAELLAKEAPELVVATQSKALRKGKVLVDWAQNEDFRTTVCVYSPRATTRPQVSTPLSWDEVAAGDAEALVFSPADVLERVARDGDLFAPVATLVQQLPG</sequence>
<keyword evidence="10" id="KW-0378">Hydrolase</keyword>
<dbReference type="CDD" id="cd07906">
    <property type="entry name" value="Adenylation_DNA_ligase_LigD_LigC"/>
    <property type="match status" value="1"/>
</dbReference>
<dbReference type="PANTHER" id="PTHR42705">
    <property type="entry name" value="BIFUNCTIONAL NON-HOMOLOGOUS END JOINING PROTEIN LIGD"/>
    <property type="match status" value="1"/>
</dbReference>
<dbReference type="InterPro" id="IPR012340">
    <property type="entry name" value="NA-bd_OB-fold"/>
</dbReference>
<dbReference type="RefSeq" id="WP_354702293.1">
    <property type="nucleotide sequence ID" value="NZ_CP114014.1"/>
</dbReference>
<dbReference type="Gene3D" id="3.30.470.30">
    <property type="entry name" value="DNA ligase/mRNA capping enzyme"/>
    <property type="match status" value="1"/>
</dbReference>
<comment type="catalytic activity">
    <reaction evidence="20">
        <text>ATP + (deoxyribonucleotide)n-3'-hydroxyl + 5'-phospho-(deoxyribonucleotide)m = (deoxyribonucleotide)n+m + AMP + diphosphate.</text>
        <dbReference type="EC" id="6.5.1.1"/>
    </reaction>
</comment>
<evidence type="ECO:0000256" key="16">
    <source>
        <dbReference type="ARBA" id="ARBA00023204"/>
    </source>
</evidence>
<evidence type="ECO:0000256" key="10">
    <source>
        <dbReference type="ARBA" id="ARBA00022801"/>
    </source>
</evidence>
<dbReference type="Gene3D" id="2.40.50.140">
    <property type="entry name" value="Nucleic acid-binding proteins"/>
    <property type="match status" value="1"/>
</dbReference>
<dbReference type="CDD" id="cd07971">
    <property type="entry name" value="OBF_DNA_ligase_LigD"/>
    <property type="match status" value="1"/>
</dbReference>
<evidence type="ECO:0000256" key="17">
    <source>
        <dbReference type="ARBA" id="ARBA00023211"/>
    </source>
</evidence>
<evidence type="ECO:0000256" key="6">
    <source>
        <dbReference type="ARBA" id="ARBA00022722"/>
    </source>
</evidence>
<dbReference type="SUPFAM" id="SSF50249">
    <property type="entry name" value="Nucleic acid-binding proteins"/>
    <property type="match status" value="1"/>
</dbReference>
<evidence type="ECO:0000256" key="11">
    <source>
        <dbReference type="ARBA" id="ARBA00022839"/>
    </source>
</evidence>
<feature type="region of interest" description="Disordered" evidence="23">
    <location>
        <begin position="1"/>
        <end position="30"/>
    </location>
</feature>
<keyword evidence="4" id="KW-0808">Transferase</keyword>
<dbReference type="NCBIfam" id="TIGR02778">
    <property type="entry name" value="ligD_pol"/>
    <property type="match status" value="1"/>
</dbReference>
<dbReference type="GO" id="GO:0004527">
    <property type="term" value="F:exonuclease activity"/>
    <property type="evidence" value="ECO:0007669"/>
    <property type="project" value="UniProtKB-KW"/>
</dbReference>
<dbReference type="SUPFAM" id="SSF56091">
    <property type="entry name" value="DNA ligase/mRNA capping enzyme, catalytic domain"/>
    <property type="match status" value="1"/>
</dbReference>
<dbReference type="InterPro" id="IPR012309">
    <property type="entry name" value="DNA_ligase_ATP-dep_C"/>
</dbReference>
<evidence type="ECO:0000256" key="21">
    <source>
        <dbReference type="ARBA" id="ARBA00049981"/>
    </source>
</evidence>
<dbReference type="PANTHER" id="PTHR42705:SF2">
    <property type="entry name" value="BIFUNCTIONAL NON-HOMOLOGOUS END JOINING PROTEIN LIGD"/>
    <property type="match status" value="1"/>
</dbReference>
<dbReference type="InterPro" id="IPR014146">
    <property type="entry name" value="LigD_ligase_dom"/>
</dbReference>
<dbReference type="Pfam" id="PF04679">
    <property type="entry name" value="DNA_ligase_A_C"/>
    <property type="match status" value="1"/>
</dbReference>
<dbReference type="GO" id="GO:0006281">
    <property type="term" value="P:DNA repair"/>
    <property type="evidence" value="ECO:0007669"/>
    <property type="project" value="UniProtKB-KW"/>
</dbReference>
<dbReference type="InterPro" id="IPR014144">
    <property type="entry name" value="LigD_PE_domain"/>
</dbReference>
<evidence type="ECO:0000256" key="4">
    <source>
        <dbReference type="ARBA" id="ARBA00022679"/>
    </source>
</evidence>
<dbReference type="InterPro" id="IPR016059">
    <property type="entry name" value="DNA_ligase_ATP-dep_CS"/>
</dbReference>
<dbReference type="GO" id="GO:0006310">
    <property type="term" value="P:DNA recombination"/>
    <property type="evidence" value="ECO:0007669"/>
    <property type="project" value="UniProtKB-KW"/>
</dbReference>
<dbReference type="PROSITE" id="PS00697">
    <property type="entry name" value="DNA_LIGASE_A1"/>
    <property type="match status" value="1"/>
</dbReference>
<keyword evidence="8" id="KW-0547">Nucleotide-binding</keyword>
<dbReference type="InterPro" id="IPR014145">
    <property type="entry name" value="LigD_pol_dom"/>
</dbReference>
<evidence type="ECO:0000256" key="19">
    <source>
        <dbReference type="ARBA" id="ARBA00029943"/>
    </source>
</evidence>
<dbReference type="GO" id="GO:0046872">
    <property type="term" value="F:metal ion binding"/>
    <property type="evidence" value="ECO:0007669"/>
    <property type="project" value="UniProtKB-KW"/>
</dbReference>
<evidence type="ECO:0000256" key="13">
    <source>
        <dbReference type="ARBA" id="ARBA00022932"/>
    </source>
</evidence>